<dbReference type="EMBL" id="BGZK01004520">
    <property type="protein sequence ID" value="GBP09422.1"/>
    <property type="molecule type" value="Genomic_DNA"/>
</dbReference>
<keyword evidence="2" id="KW-1185">Reference proteome</keyword>
<dbReference type="AlphaFoldDB" id="A0A4C1T4S9"/>
<protein>
    <submittedName>
        <fullName evidence="1">Uncharacterized protein</fullName>
    </submittedName>
</protein>
<evidence type="ECO:0000313" key="1">
    <source>
        <dbReference type="EMBL" id="GBP09422.1"/>
    </source>
</evidence>
<evidence type="ECO:0000313" key="2">
    <source>
        <dbReference type="Proteomes" id="UP000299102"/>
    </source>
</evidence>
<reference evidence="1 2" key="1">
    <citation type="journal article" date="2019" name="Commun. Biol.">
        <title>The bagworm genome reveals a unique fibroin gene that provides high tensile strength.</title>
        <authorList>
            <person name="Kono N."/>
            <person name="Nakamura H."/>
            <person name="Ohtoshi R."/>
            <person name="Tomita M."/>
            <person name="Numata K."/>
            <person name="Arakawa K."/>
        </authorList>
    </citation>
    <scope>NUCLEOTIDE SEQUENCE [LARGE SCALE GENOMIC DNA]</scope>
</reference>
<dbReference type="Proteomes" id="UP000299102">
    <property type="component" value="Unassembled WGS sequence"/>
</dbReference>
<sequence>MQNLRRRKQTKWLFVFKCSRTVNVDSFTSDVASFTSFELLIFSQDVYTRGPWNDFCRSHDRLMVSAWRSMALGLVIRRTSVRSECEIKSQANSIWRNREKHLLSRKTP</sequence>
<organism evidence="1 2">
    <name type="scientific">Eumeta variegata</name>
    <name type="common">Bagworm moth</name>
    <name type="synonym">Eumeta japonica</name>
    <dbReference type="NCBI Taxonomy" id="151549"/>
    <lineage>
        <taxon>Eukaryota</taxon>
        <taxon>Metazoa</taxon>
        <taxon>Ecdysozoa</taxon>
        <taxon>Arthropoda</taxon>
        <taxon>Hexapoda</taxon>
        <taxon>Insecta</taxon>
        <taxon>Pterygota</taxon>
        <taxon>Neoptera</taxon>
        <taxon>Endopterygota</taxon>
        <taxon>Lepidoptera</taxon>
        <taxon>Glossata</taxon>
        <taxon>Ditrysia</taxon>
        <taxon>Tineoidea</taxon>
        <taxon>Psychidae</taxon>
        <taxon>Oiketicinae</taxon>
        <taxon>Eumeta</taxon>
    </lineage>
</organism>
<accession>A0A4C1T4S9</accession>
<name>A0A4C1T4S9_EUMVA</name>
<gene>
    <name evidence="1" type="ORF">EVAR_96428_1</name>
</gene>
<proteinExistence type="predicted"/>
<comment type="caution">
    <text evidence="1">The sequence shown here is derived from an EMBL/GenBank/DDBJ whole genome shotgun (WGS) entry which is preliminary data.</text>
</comment>